<dbReference type="InterPro" id="IPR044145">
    <property type="entry name" value="IF2_II"/>
</dbReference>
<dbReference type="InterPro" id="IPR009000">
    <property type="entry name" value="Transl_B-barrel_sf"/>
</dbReference>
<dbReference type="Pfam" id="PF11987">
    <property type="entry name" value="IF-2"/>
    <property type="match status" value="1"/>
</dbReference>
<dbReference type="GO" id="GO:0005525">
    <property type="term" value="F:GTP binding"/>
    <property type="evidence" value="ECO:0007669"/>
    <property type="project" value="UniProtKB-KW"/>
</dbReference>
<dbReference type="PRINTS" id="PR00315">
    <property type="entry name" value="ELONGATNFCT"/>
</dbReference>
<dbReference type="InterPro" id="IPR053905">
    <property type="entry name" value="EF-G-like_DII"/>
</dbReference>
<dbReference type="SUPFAM" id="SSF52540">
    <property type="entry name" value="P-loop containing nucleoside triphosphate hydrolases"/>
    <property type="match status" value="1"/>
</dbReference>
<dbReference type="PANTHER" id="PTHR43381:SF5">
    <property type="entry name" value="TR-TYPE G DOMAIN-CONTAINING PROTEIN"/>
    <property type="match status" value="1"/>
</dbReference>
<evidence type="ECO:0000256" key="2">
    <source>
        <dbReference type="ARBA" id="ARBA00022540"/>
    </source>
</evidence>
<dbReference type="InterPro" id="IPR015760">
    <property type="entry name" value="TIF_IF2"/>
</dbReference>
<feature type="domain" description="Tr-type G" evidence="8">
    <location>
        <begin position="181"/>
        <end position="353"/>
    </location>
</feature>
<reference evidence="9" key="2">
    <citation type="submission" date="2019-04" db="EMBL/GenBank/DDBJ databases">
        <authorList>
            <person name="Pasella M."/>
        </authorList>
    </citation>
    <scope>NUCLEOTIDE SEQUENCE</scope>
    <source>
        <strain evidence="9">PD2930</strain>
    </source>
</reference>
<comment type="function">
    <text evidence="6">One of the essential components for the initiation of protein synthesis. Protects formylmethionyl-tRNA from spontaneous hydrolysis and promotes its binding to the 30S ribosomal subunits. Also involved in the hydrolysis of GTP during the formation of the 70S ribosomal complex.</text>
</comment>
<dbReference type="InterPro" id="IPR023115">
    <property type="entry name" value="TIF_IF2_dom3"/>
</dbReference>
<dbReference type="Gene3D" id="3.40.50.10050">
    <property type="entry name" value="Translation initiation factor IF- 2, domain 3"/>
    <property type="match status" value="1"/>
</dbReference>
<dbReference type="InterPro" id="IPR036925">
    <property type="entry name" value="TIF_IF2_dom3_sf"/>
</dbReference>
<dbReference type="Gene3D" id="2.40.30.10">
    <property type="entry name" value="Translation factors"/>
    <property type="match status" value="2"/>
</dbReference>
<dbReference type="InterPro" id="IPR000795">
    <property type="entry name" value="T_Tr_GTP-bd_dom"/>
</dbReference>
<dbReference type="FunFam" id="2.40.30.10:FF:000008">
    <property type="entry name" value="Translation initiation factor IF-2"/>
    <property type="match status" value="1"/>
</dbReference>
<dbReference type="CDD" id="cd03692">
    <property type="entry name" value="mtIF2_IVc"/>
    <property type="match status" value="1"/>
</dbReference>
<keyword evidence="2 9" id="KW-0396">Initiation factor</keyword>
<dbReference type="NCBIfam" id="TIGR00487">
    <property type="entry name" value="IF-2"/>
    <property type="match status" value="1"/>
</dbReference>
<organism evidence="9">
    <name type="scientific">Nitophyllum punctatum</name>
    <dbReference type="NCBI Taxonomy" id="158729"/>
    <lineage>
        <taxon>Eukaryota</taxon>
        <taxon>Rhodophyta</taxon>
        <taxon>Florideophyceae</taxon>
        <taxon>Rhodymeniophycidae</taxon>
        <taxon>Ceramiales</taxon>
        <taxon>Delesseriaceae</taxon>
        <taxon>Nitophylloideae</taxon>
        <taxon>Nitophyllum</taxon>
    </lineage>
</organism>
<evidence type="ECO:0000313" key="9">
    <source>
        <dbReference type="EMBL" id="QCI07567.1"/>
    </source>
</evidence>
<dbReference type="GO" id="GO:0003743">
    <property type="term" value="F:translation initiation factor activity"/>
    <property type="evidence" value="ECO:0007669"/>
    <property type="project" value="UniProtKB-KW"/>
</dbReference>
<evidence type="ECO:0000256" key="5">
    <source>
        <dbReference type="ARBA" id="ARBA00023134"/>
    </source>
</evidence>
<gene>
    <name evidence="9" type="primary">infB</name>
</gene>
<dbReference type="Pfam" id="PF00009">
    <property type="entry name" value="GTP_EFTU"/>
    <property type="match status" value="1"/>
</dbReference>
<evidence type="ECO:0000256" key="4">
    <source>
        <dbReference type="ARBA" id="ARBA00022917"/>
    </source>
</evidence>
<dbReference type="InterPro" id="IPR000178">
    <property type="entry name" value="TF_IF2_bacterial-like"/>
</dbReference>
<dbReference type="CDD" id="cd03702">
    <property type="entry name" value="IF2_mtIF2_II"/>
    <property type="match status" value="1"/>
</dbReference>
<accession>A0A4D6WV69</accession>
<evidence type="ECO:0000259" key="8">
    <source>
        <dbReference type="PROSITE" id="PS51722"/>
    </source>
</evidence>
<evidence type="ECO:0000256" key="6">
    <source>
        <dbReference type="ARBA" id="ARBA00025162"/>
    </source>
</evidence>
<dbReference type="InterPro" id="IPR027417">
    <property type="entry name" value="P-loop_NTPase"/>
</dbReference>
<dbReference type="GO" id="GO:0003924">
    <property type="term" value="F:GTPase activity"/>
    <property type="evidence" value="ECO:0007669"/>
    <property type="project" value="InterPro"/>
</dbReference>
<protein>
    <recommendedName>
        <fullName evidence="7">Translation initiation factor IF-2, chloroplastic</fullName>
    </recommendedName>
</protein>
<dbReference type="FunFam" id="3.40.50.10050:FF:000001">
    <property type="entry name" value="Translation initiation factor IF-2"/>
    <property type="match status" value="1"/>
</dbReference>
<dbReference type="InterPro" id="IPR005225">
    <property type="entry name" value="Small_GTP-bd"/>
</dbReference>
<keyword evidence="9" id="KW-0934">Plastid</keyword>
<dbReference type="FunFam" id="3.40.50.300:FF:000019">
    <property type="entry name" value="Translation initiation factor IF-2"/>
    <property type="match status" value="1"/>
</dbReference>
<reference evidence="9" key="1">
    <citation type="journal article" date="2019" name="Mol. Phylogenet. Evol.">
        <title>Morphological evolution and classification of the red algal order Ceramiales inferred using plastid phylogenomics.</title>
        <authorList>
            <person name="Diaz-Tapia P."/>
            <person name="Pasella M.M."/>
            <person name="Verbruggen H."/>
            <person name="Maggs C.A."/>
        </authorList>
    </citation>
    <scope>NUCLEOTIDE SEQUENCE</scope>
    <source>
        <strain evidence="9">PD2930</strain>
    </source>
</reference>
<keyword evidence="4" id="KW-0648">Protein biosynthesis</keyword>
<dbReference type="Gene3D" id="3.40.50.300">
    <property type="entry name" value="P-loop containing nucleotide triphosphate hydrolases"/>
    <property type="match status" value="1"/>
</dbReference>
<evidence type="ECO:0000256" key="3">
    <source>
        <dbReference type="ARBA" id="ARBA00022741"/>
    </source>
</evidence>
<dbReference type="NCBIfam" id="TIGR00231">
    <property type="entry name" value="small_GTP"/>
    <property type="match status" value="1"/>
</dbReference>
<sequence length="681" mass="76217">MNEKDIHATHIDIVSETKQHKAKNNKKDRKNNDLLRDNLVSNNNSSLINVDNMKSYNKKKDKSYINKLKEDSNINTLSSMYKDISFQKNGVSNSIQKNIYIDSPLSIHQLSEKIFIPEAQIITYLFLQGISVTINEIIDKSIIKQVALNYNVNILDKPISTNTESSIPTHASYNTNVNKEKRAPIITILGHVDHGKTTLLDSILKTNLVNQEEGGITQTISGHEIKWLYDSKLHKLVFLDTPGHEAFTSMRARGAKVTDIVLLVVAADDGLKPQTIEAIQYIKKINILCIVVINKVDKNSANIGKVREELMEYNIVDKDLGGDTFITEVSALTGFNINMLLSNICLLSKLQNFTAGSNDIARGTILESYLDKKRGIISHMIVQNGTLKIGDIVISGKTYGKVKKIVDFANKNIKQAGPSSIINCLCFSSLPQAGSPFYVVSNGKEARMSINTMSDQSDFLDTNLKLLNNRKFIDHNYKIKYLNLVIKSDTQGSLEAITYSFAKIEQKKVQLNIITASTNSISSTDIDLCISTNSLIIGFNISVTPQILTIIKQHSLNLQLFTVIYDLLDYVRNCMLDLVEPEYEKQLIGSAKVQTIFEINQGFVAGCIVNQGIVKKKSHIAVLRNNNIVYEGILTSLKRLKNDVDEIIAPHECGIMCEYNSWEQSDIIKVYDLISKDKTLS</sequence>
<keyword evidence="5" id="KW-0342">GTP-binding</keyword>
<dbReference type="PROSITE" id="PS51722">
    <property type="entry name" value="G_TR_2"/>
    <property type="match status" value="1"/>
</dbReference>
<dbReference type="Pfam" id="PF22042">
    <property type="entry name" value="EF-G_D2"/>
    <property type="match status" value="1"/>
</dbReference>
<dbReference type="GO" id="GO:0005829">
    <property type="term" value="C:cytosol"/>
    <property type="evidence" value="ECO:0007669"/>
    <property type="project" value="TreeGrafter"/>
</dbReference>
<proteinExistence type="inferred from homology"/>
<evidence type="ECO:0000256" key="1">
    <source>
        <dbReference type="ARBA" id="ARBA00007733"/>
    </source>
</evidence>
<dbReference type="AlphaFoldDB" id="A0A4D6WV69"/>
<name>A0A4D6WV69_9FLOR</name>
<comment type="similarity">
    <text evidence="1">Belongs to the TRAFAC class translation factor GTPase superfamily. Classic translation factor GTPase family. IF-2 subfamily.</text>
</comment>
<dbReference type="PANTHER" id="PTHR43381">
    <property type="entry name" value="TRANSLATION INITIATION FACTOR IF-2-RELATED"/>
    <property type="match status" value="1"/>
</dbReference>
<dbReference type="EMBL" id="MK814699">
    <property type="protein sequence ID" value="QCI07567.1"/>
    <property type="molecule type" value="Genomic_DNA"/>
</dbReference>
<dbReference type="SUPFAM" id="SSF50447">
    <property type="entry name" value="Translation proteins"/>
    <property type="match status" value="1"/>
</dbReference>
<evidence type="ECO:0000256" key="7">
    <source>
        <dbReference type="ARBA" id="ARBA00044105"/>
    </source>
</evidence>
<dbReference type="Pfam" id="PF04760">
    <property type="entry name" value="IF2_N"/>
    <property type="match status" value="1"/>
</dbReference>
<geneLocation type="plastid" evidence="9"/>
<keyword evidence="3" id="KW-0547">Nucleotide-binding</keyword>
<dbReference type="InterPro" id="IPR006847">
    <property type="entry name" value="IF2_N"/>
</dbReference>
<dbReference type="CDD" id="cd01887">
    <property type="entry name" value="IF2_eIF5B"/>
    <property type="match status" value="1"/>
</dbReference>
<dbReference type="SUPFAM" id="SSF52156">
    <property type="entry name" value="Initiation factor IF2/eIF5b, domain 3"/>
    <property type="match status" value="1"/>
</dbReference>